<organism evidence="2 3">
    <name type="scientific">Ambispora gerdemannii</name>
    <dbReference type="NCBI Taxonomy" id="144530"/>
    <lineage>
        <taxon>Eukaryota</taxon>
        <taxon>Fungi</taxon>
        <taxon>Fungi incertae sedis</taxon>
        <taxon>Mucoromycota</taxon>
        <taxon>Glomeromycotina</taxon>
        <taxon>Glomeromycetes</taxon>
        <taxon>Archaeosporales</taxon>
        <taxon>Ambisporaceae</taxon>
        <taxon>Ambispora</taxon>
    </lineage>
</organism>
<sequence>MDDITVHEPLTENTEMQELDDEKDTRIIDKVSEILIERNMLWQYDDVIEREVKRYLKENKYPTERLFEIATERQEESKYWTLLAFLNVRGLGTHTDDEKAFYWYHKAASEINDRLGLQETGVFYSHGKGVKYDLVEANYWFKKAADCNMGIAQHRLAQNYFRGNGIEVDNAEGLKWLLKSADVGFAEAMDLLTDLYLVGDYTKKDDRIALFWAKRSYYELGSRIGLANLMTCYQKGYGTCMDVHKAIFLAVHAKRNGHDVYLRKLSKLFHNYF</sequence>
<dbReference type="Proteomes" id="UP000789831">
    <property type="component" value="Unassembled WGS sequence"/>
</dbReference>
<dbReference type="InterPro" id="IPR011990">
    <property type="entry name" value="TPR-like_helical_dom_sf"/>
</dbReference>
<comment type="similarity">
    <text evidence="1">Belongs to the sel-1 family.</text>
</comment>
<comment type="caution">
    <text evidence="2">The sequence shown here is derived from an EMBL/GenBank/DDBJ whole genome shotgun (WGS) entry which is preliminary data.</text>
</comment>
<dbReference type="AlphaFoldDB" id="A0A9N8ZF27"/>
<protein>
    <submittedName>
        <fullName evidence="2">6153_t:CDS:1</fullName>
    </submittedName>
</protein>
<dbReference type="Pfam" id="PF08238">
    <property type="entry name" value="Sel1"/>
    <property type="match status" value="4"/>
</dbReference>
<accession>A0A9N8ZF27</accession>
<dbReference type="InterPro" id="IPR006597">
    <property type="entry name" value="Sel1-like"/>
</dbReference>
<gene>
    <name evidence="2" type="ORF">AGERDE_LOCUS3849</name>
</gene>
<dbReference type="SUPFAM" id="SSF81901">
    <property type="entry name" value="HCP-like"/>
    <property type="match status" value="1"/>
</dbReference>
<dbReference type="PANTHER" id="PTHR11102:SF160">
    <property type="entry name" value="ERAD-ASSOCIATED E3 UBIQUITIN-PROTEIN LIGASE COMPONENT HRD3"/>
    <property type="match status" value="1"/>
</dbReference>
<name>A0A9N8ZF27_9GLOM</name>
<evidence type="ECO:0000313" key="2">
    <source>
        <dbReference type="EMBL" id="CAG8492956.1"/>
    </source>
</evidence>
<evidence type="ECO:0000256" key="1">
    <source>
        <dbReference type="ARBA" id="ARBA00038101"/>
    </source>
</evidence>
<reference evidence="2" key="1">
    <citation type="submission" date="2021-06" db="EMBL/GenBank/DDBJ databases">
        <authorList>
            <person name="Kallberg Y."/>
            <person name="Tangrot J."/>
            <person name="Rosling A."/>
        </authorList>
    </citation>
    <scope>NUCLEOTIDE SEQUENCE</scope>
    <source>
        <strain evidence="2">MT106</strain>
    </source>
</reference>
<evidence type="ECO:0000313" key="3">
    <source>
        <dbReference type="Proteomes" id="UP000789831"/>
    </source>
</evidence>
<dbReference type="Gene3D" id="1.25.40.10">
    <property type="entry name" value="Tetratricopeptide repeat domain"/>
    <property type="match status" value="1"/>
</dbReference>
<dbReference type="EMBL" id="CAJVPL010000404">
    <property type="protein sequence ID" value="CAG8492956.1"/>
    <property type="molecule type" value="Genomic_DNA"/>
</dbReference>
<keyword evidence="3" id="KW-1185">Reference proteome</keyword>
<dbReference type="SMART" id="SM00671">
    <property type="entry name" value="SEL1"/>
    <property type="match status" value="4"/>
</dbReference>
<proteinExistence type="inferred from homology"/>
<dbReference type="PANTHER" id="PTHR11102">
    <property type="entry name" value="SEL-1-LIKE PROTEIN"/>
    <property type="match status" value="1"/>
</dbReference>
<dbReference type="OrthoDB" id="2384430at2759"/>
<dbReference type="InterPro" id="IPR050767">
    <property type="entry name" value="Sel1_AlgK"/>
</dbReference>